<dbReference type="Pfam" id="PF14322">
    <property type="entry name" value="SusD-like_3"/>
    <property type="match status" value="1"/>
</dbReference>
<dbReference type="OrthoDB" id="5694214at2"/>
<dbReference type="EMBL" id="PVBQ01000002">
    <property type="protein sequence ID" value="PRD48883.1"/>
    <property type="molecule type" value="Genomic_DNA"/>
</dbReference>
<comment type="similarity">
    <text evidence="2">Belongs to the SusD family.</text>
</comment>
<evidence type="ECO:0000256" key="6">
    <source>
        <dbReference type="SAM" id="SignalP"/>
    </source>
</evidence>
<reference evidence="9 10" key="1">
    <citation type="submission" date="2018-02" db="EMBL/GenBank/DDBJ databases">
        <title>The draft genome of Sphingobacterium sp. 5JN-11.</title>
        <authorList>
            <person name="Liu L."/>
            <person name="Li L."/>
            <person name="Liang L."/>
            <person name="Zhang X."/>
            <person name="Wang T."/>
        </authorList>
    </citation>
    <scope>NUCLEOTIDE SEQUENCE [LARGE SCALE GENOMIC DNA]</scope>
    <source>
        <strain evidence="9 10">5JN-11</strain>
    </source>
</reference>
<keyword evidence="5" id="KW-0998">Cell outer membrane</keyword>
<evidence type="ECO:0000259" key="7">
    <source>
        <dbReference type="Pfam" id="PF07980"/>
    </source>
</evidence>
<evidence type="ECO:0000256" key="3">
    <source>
        <dbReference type="ARBA" id="ARBA00022729"/>
    </source>
</evidence>
<evidence type="ECO:0000256" key="5">
    <source>
        <dbReference type="ARBA" id="ARBA00023237"/>
    </source>
</evidence>
<accession>A0A2S9J7W3</accession>
<keyword evidence="10" id="KW-1185">Reference proteome</keyword>
<evidence type="ECO:0000256" key="2">
    <source>
        <dbReference type="ARBA" id="ARBA00006275"/>
    </source>
</evidence>
<evidence type="ECO:0000256" key="1">
    <source>
        <dbReference type="ARBA" id="ARBA00004442"/>
    </source>
</evidence>
<proteinExistence type="inferred from homology"/>
<evidence type="ECO:0000259" key="8">
    <source>
        <dbReference type="Pfam" id="PF14322"/>
    </source>
</evidence>
<evidence type="ECO:0000256" key="4">
    <source>
        <dbReference type="ARBA" id="ARBA00023136"/>
    </source>
</evidence>
<dbReference type="AlphaFoldDB" id="A0A2S9J7W3"/>
<keyword evidence="4" id="KW-0472">Membrane</keyword>
<dbReference type="InterPro" id="IPR033985">
    <property type="entry name" value="SusD-like_N"/>
</dbReference>
<comment type="caution">
    <text evidence="9">The sequence shown here is derived from an EMBL/GenBank/DDBJ whole genome shotgun (WGS) entry which is preliminary data.</text>
</comment>
<dbReference type="Pfam" id="PF07980">
    <property type="entry name" value="SusD_RagB"/>
    <property type="match status" value="1"/>
</dbReference>
<organism evidence="9 10">
    <name type="scientific">Sphingobacterium haloxyli</name>
    <dbReference type="NCBI Taxonomy" id="2100533"/>
    <lineage>
        <taxon>Bacteria</taxon>
        <taxon>Pseudomonadati</taxon>
        <taxon>Bacteroidota</taxon>
        <taxon>Sphingobacteriia</taxon>
        <taxon>Sphingobacteriales</taxon>
        <taxon>Sphingobacteriaceae</taxon>
        <taxon>Sphingobacterium</taxon>
    </lineage>
</organism>
<sequence length="683" mass="76586">MRKQILALFIAALSLGSACNKIDIAPLNIIQDKDVFTDAGMRSYMAALYSRLPIEDFKHGLSDGGAEEGFNTWNCIVTPELNTGTIANRNQGNFADPGTRQYWRSGYQLIRNANYIIENLPEYGESVGTDNVTRWISEAKFIRAYTYFALARRYGGVPIIDQVLSADLETDNNDHLKVPRNSEEETYDFILADLDDAYANMPTVSEQKGRVNKNVVAALISRVALHAGSIARYGALQRYAVDGVMLTGIPESRANDYFSQSFKAAKAIEGVYSLYKKKWSATDKLATADNYADLFLDPESPETIFSRAYQYPYAVHSFDAVYSPTHMTSDYGDRYNITLDYVELFDGLPKNAKGQLNTLHPNGTYVVYNTVDELWANVEPRLRGTVLLPGQPFKGFRTDLRRGTIIESVDPATPIQKMVAEETTVSYNSNPFYQANIRSFGNVNNQEQVTLANGTKINPIGLDGPTNANTGTITGFHGRKWLQSDITKAQTNLHLSDQAWIDIRYAEVLLNRAEAALELAQNGVPTLEGVNLQQDAYLSINLIRERAGATLLTSSGELSSAAPLEKNTGVGSYVLAPTRGLQIIRVERRKELAFENKLWWDLVRWRTADQEVNNRTWRKCNPFLFAKGAIVESADYVRGKYIFDCRYEERNARFTVPATRYYQGIPNNEITATNGIIKQNNNY</sequence>
<gene>
    <name evidence="9" type="ORF">C5745_02785</name>
</gene>
<dbReference type="RefSeq" id="WP_105715448.1">
    <property type="nucleotide sequence ID" value="NZ_PVBQ01000002.1"/>
</dbReference>
<feature type="domain" description="RagB/SusD" evidence="7">
    <location>
        <begin position="328"/>
        <end position="683"/>
    </location>
</feature>
<dbReference type="Proteomes" id="UP000239711">
    <property type="component" value="Unassembled WGS sequence"/>
</dbReference>
<dbReference type="Gene3D" id="1.25.40.390">
    <property type="match status" value="1"/>
</dbReference>
<feature type="domain" description="SusD-like N-terminal" evidence="8">
    <location>
        <begin position="90"/>
        <end position="225"/>
    </location>
</feature>
<dbReference type="InterPro" id="IPR011990">
    <property type="entry name" value="TPR-like_helical_dom_sf"/>
</dbReference>
<dbReference type="GO" id="GO:0009279">
    <property type="term" value="C:cell outer membrane"/>
    <property type="evidence" value="ECO:0007669"/>
    <property type="project" value="UniProtKB-SubCell"/>
</dbReference>
<dbReference type="PROSITE" id="PS51257">
    <property type="entry name" value="PROKAR_LIPOPROTEIN"/>
    <property type="match status" value="1"/>
</dbReference>
<feature type="signal peptide" evidence="6">
    <location>
        <begin position="1"/>
        <end position="20"/>
    </location>
</feature>
<evidence type="ECO:0000313" key="10">
    <source>
        <dbReference type="Proteomes" id="UP000239711"/>
    </source>
</evidence>
<name>A0A2S9J7W3_9SPHI</name>
<keyword evidence="3 6" id="KW-0732">Signal</keyword>
<dbReference type="InterPro" id="IPR012944">
    <property type="entry name" value="SusD_RagB_dom"/>
</dbReference>
<comment type="subcellular location">
    <subcellularLocation>
        <location evidence="1">Cell outer membrane</location>
    </subcellularLocation>
</comment>
<dbReference type="SUPFAM" id="SSF48452">
    <property type="entry name" value="TPR-like"/>
    <property type="match status" value="1"/>
</dbReference>
<evidence type="ECO:0000313" key="9">
    <source>
        <dbReference type="EMBL" id="PRD48883.1"/>
    </source>
</evidence>
<protein>
    <submittedName>
        <fullName evidence="9">RagB/SusD family nutrient uptake outer membrane protein</fullName>
    </submittedName>
</protein>
<feature type="chain" id="PRO_5015423469" evidence="6">
    <location>
        <begin position="21"/>
        <end position="683"/>
    </location>
</feature>